<sequence>MNNFKVHTLNGRRAYYAKLGRRWIVEEGDDTYEFRNIEEMIKTYPDLLEIDSVKMSYERRLAAKREVRPEPPVRHTEVFSKTVTCYYCSGKGNVYEGIMCPNCDGSGSFTVNTKGLG</sequence>
<evidence type="ECO:0000313" key="1">
    <source>
        <dbReference type="EMBL" id="OEJ99775.1"/>
    </source>
</evidence>
<dbReference type="Gene3D" id="6.20.20.10">
    <property type="match status" value="1"/>
</dbReference>
<dbReference type="OrthoDB" id="982754at2"/>
<organism evidence="1 2">
    <name type="scientific">Roseivirga misakiensis</name>
    <dbReference type="NCBI Taxonomy" id="1563681"/>
    <lineage>
        <taxon>Bacteria</taxon>
        <taxon>Pseudomonadati</taxon>
        <taxon>Bacteroidota</taxon>
        <taxon>Cytophagia</taxon>
        <taxon>Cytophagales</taxon>
        <taxon>Roseivirgaceae</taxon>
        <taxon>Roseivirga</taxon>
    </lineage>
</organism>
<name>A0A1E5SKX0_9BACT</name>
<dbReference type="EMBL" id="MDGQ01000005">
    <property type="protein sequence ID" value="OEJ99775.1"/>
    <property type="molecule type" value="Genomic_DNA"/>
</dbReference>
<dbReference type="AlphaFoldDB" id="A0A1E5SKX0"/>
<dbReference type="Proteomes" id="UP000095552">
    <property type="component" value="Unassembled WGS sequence"/>
</dbReference>
<gene>
    <name evidence="1" type="ORF">BFP71_09435</name>
</gene>
<dbReference type="STRING" id="1563681.BFP71_09435"/>
<evidence type="ECO:0000313" key="2">
    <source>
        <dbReference type="Proteomes" id="UP000095552"/>
    </source>
</evidence>
<dbReference type="RefSeq" id="WP_069835237.1">
    <property type="nucleotide sequence ID" value="NZ_MDGQ01000005.1"/>
</dbReference>
<accession>A0A1E5SKX0</accession>
<reference evidence="1 2" key="1">
    <citation type="submission" date="2016-08" db="EMBL/GenBank/DDBJ databases">
        <title>Draft genome of Fabibacter sp. strain SK-8.</title>
        <authorList>
            <person name="Wong S.-K."/>
            <person name="Hamasaki K."/>
            <person name="Yoshizawa S."/>
        </authorList>
    </citation>
    <scope>NUCLEOTIDE SEQUENCE [LARGE SCALE GENOMIC DNA]</scope>
    <source>
        <strain evidence="1 2">SK-8</strain>
    </source>
</reference>
<protein>
    <submittedName>
        <fullName evidence="1">Uncharacterized protein</fullName>
    </submittedName>
</protein>
<proteinExistence type="predicted"/>
<comment type="caution">
    <text evidence="1">The sequence shown here is derived from an EMBL/GenBank/DDBJ whole genome shotgun (WGS) entry which is preliminary data.</text>
</comment>
<dbReference type="SUPFAM" id="SSF57938">
    <property type="entry name" value="DnaJ/Hsp40 cysteine-rich domain"/>
    <property type="match status" value="1"/>
</dbReference>
<dbReference type="InterPro" id="IPR036410">
    <property type="entry name" value="HSP_DnaJ_Cys-rich_dom_sf"/>
</dbReference>
<keyword evidence="2" id="KW-1185">Reference proteome</keyword>